<proteinExistence type="predicted"/>
<dbReference type="Proteomes" id="UP001206925">
    <property type="component" value="Unassembled WGS sequence"/>
</dbReference>
<evidence type="ECO:0000313" key="2">
    <source>
        <dbReference type="Proteomes" id="UP001206925"/>
    </source>
</evidence>
<dbReference type="AlphaFoldDB" id="A0AAD5GLK1"/>
<gene>
    <name evidence="1" type="ORF">M8C21_015101</name>
</gene>
<feature type="non-terminal residue" evidence="1">
    <location>
        <position position="199"/>
    </location>
</feature>
<accession>A0AAD5GLK1</accession>
<sequence length="199" mass="22355">ALNSLNSSNSGFVPDLNGFHYDCGDFATQVLPYNNIDMSSSIQISNSGNSSFGENSNGYESNYSTNSDFVETGSLYDSNWNGNLENAIVEDDLTLTEVDIGCLISFADDYRVYGRCSNNIPITLDSPNQDVNRQKFQDTTSFDSNENVATPSINQDQILDRYLPEFDPTYNEQQFDEQFMEPLWSSQPLASDMTFEAYF</sequence>
<organism evidence="1 2">
    <name type="scientific">Ambrosia artemisiifolia</name>
    <name type="common">Common ragweed</name>
    <dbReference type="NCBI Taxonomy" id="4212"/>
    <lineage>
        <taxon>Eukaryota</taxon>
        <taxon>Viridiplantae</taxon>
        <taxon>Streptophyta</taxon>
        <taxon>Embryophyta</taxon>
        <taxon>Tracheophyta</taxon>
        <taxon>Spermatophyta</taxon>
        <taxon>Magnoliopsida</taxon>
        <taxon>eudicotyledons</taxon>
        <taxon>Gunneridae</taxon>
        <taxon>Pentapetalae</taxon>
        <taxon>asterids</taxon>
        <taxon>campanulids</taxon>
        <taxon>Asterales</taxon>
        <taxon>Asteraceae</taxon>
        <taxon>Asteroideae</taxon>
        <taxon>Heliantheae alliance</taxon>
        <taxon>Heliantheae</taxon>
        <taxon>Ambrosia</taxon>
    </lineage>
</organism>
<name>A0AAD5GLK1_AMBAR</name>
<evidence type="ECO:0000313" key="1">
    <source>
        <dbReference type="EMBL" id="KAI7745404.1"/>
    </source>
</evidence>
<comment type="caution">
    <text evidence="1">The sequence shown here is derived from an EMBL/GenBank/DDBJ whole genome shotgun (WGS) entry which is preliminary data.</text>
</comment>
<dbReference type="EMBL" id="JAMZMK010007257">
    <property type="protein sequence ID" value="KAI7745404.1"/>
    <property type="molecule type" value="Genomic_DNA"/>
</dbReference>
<keyword evidence="2" id="KW-1185">Reference proteome</keyword>
<reference evidence="1" key="1">
    <citation type="submission" date="2022-06" db="EMBL/GenBank/DDBJ databases">
        <title>Uncovering the hologenomic basis of an extraordinary plant invasion.</title>
        <authorList>
            <person name="Bieker V.C."/>
            <person name="Martin M.D."/>
            <person name="Gilbert T."/>
            <person name="Hodgins K."/>
            <person name="Battlay P."/>
            <person name="Petersen B."/>
            <person name="Wilson J."/>
        </authorList>
    </citation>
    <scope>NUCLEOTIDE SEQUENCE</scope>
    <source>
        <strain evidence="1">AA19_3_7</strain>
        <tissue evidence="1">Leaf</tissue>
    </source>
</reference>
<protein>
    <submittedName>
        <fullName evidence="1">Uncharacterized protein</fullName>
    </submittedName>
</protein>